<feature type="transmembrane region" description="Helical" evidence="10">
    <location>
        <begin position="402"/>
        <end position="426"/>
    </location>
</feature>
<dbReference type="Proteomes" id="UP000016649">
    <property type="component" value="Unassembled WGS sequence"/>
</dbReference>
<keyword evidence="3" id="KW-0050">Antiport</keyword>
<dbReference type="EMBL" id="AWVH01000006">
    <property type="protein sequence ID" value="ERJ94054.1"/>
    <property type="molecule type" value="Genomic_DNA"/>
</dbReference>
<accession>A0ABN0P0L4</accession>
<feature type="transmembrane region" description="Helical" evidence="10">
    <location>
        <begin position="7"/>
        <end position="28"/>
    </location>
</feature>
<dbReference type="PANTHER" id="PTHR43298:SF2">
    <property type="entry name" value="FMN_FAD EXPORTER YEEO-RELATED"/>
    <property type="match status" value="1"/>
</dbReference>
<feature type="transmembrane region" description="Helical" evidence="10">
    <location>
        <begin position="327"/>
        <end position="351"/>
    </location>
</feature>
<evidence type="ECO:0000256" key="7">
    <source>
        <dbReference type="ARBA" id="ARBA00023065"/>
    </source>
</evidence>
<evidence type="ECO:0000256" key="5">
    <source>
        <dbReference type="ARBA" id="ARBA00022692"/>
    </source>
</evidence>
<dbReference type="InterPro" id="IPR050222">
    <property type="entry name" value="MATE_MdtK"/>
</dbReference>
<dbReference type="PANTHER" id="PTHR43298">
    <property type="entry name" value="MULTIDRUG RESISTANCE PROTEIN NORM-RELATED"/>
    <property type="match status" value="1"/>
</dbReference>
<feature type="transmembrane region" description="Helical" evidence="10">
    <location>
        <begin position="290"/>
        <end position="307"/>
    </location>
</feature>
<reference evidence="11 12" key="1">
    <citation type="submission" date="2013-08" db="EMBL/GenBank/DDBJ databases">
        <authorList>
            <person name="Weinstock G."/>
            <person name="Sodergren E."/>
            <person name="Wylie T."/>
            <person name="Fulton L."/>
            <person name="Fulton R."/>
            <person name="Fronick C."/>
            <person name="O'Laughlin M."/>
            <person name="Godfrey J."/>
            <person name="Miner T."/>
            <person name="Herter B."/>
            <person name="Appelbaum E."/>
            <person name="Cordes M."/>
            <person name="Lek S."/>
            <person name="Wollam A."/>
            <person name="Pepin K.H."/>
            <person name="Palsikar V.B."/>
            <person name="Mitreva M."/>
            <person name="Wilson R.K."/>
        </authorList>
    </citation>
    <scope>NUCLEOTIDE SEQUENCE [LARGE SCALE GENOMIC DNA]</scope>
    <source>
        <strain evidence="11 12">ATCC 700332</strain>
    </source>
</reference>
<evidence type="ECO:0000256" key="6">
    <source>
        <dbReference type="ARBA" id="ARBA00022989"/>
    </source>
</evidence>
<evidence type="ECO:0000256" key="3">
    <source>
        <dbReference type="ARBA" id="ARBA00022449"/>
    </source>
</evidence>
<keyword evidence="6 10" id="KW-1133">Transmembrane helix</keyword>
<keyword evidence="12" id="KW-1185">Reference proteome</keyword>
<evidence type="ECO:0000256" key="8">
    <source>
        <dbReference type="ARBA" id="ARBA00023136"/>
    </source>
</evidence>
<gene>
    <name evidence="11" type="ORF">HMPREF9193_00409</name>
</gene>
<feature type="transmembrane region" description="Helical" evidence="10">
    <location>
        <begin position="193"/>
        <end position="215"/>
    </location>
</feature>
<feature type="transmembrane region" description="Helical" evidence="10">
    <location>
        <begin position="163"/>
        <end position="187"/>
    </location>
</feature>
<dbReference type="InterPro" id="IPR002528">
    <property type="entry name" value="MATE_fam"/>
</dbReference>
<evidence type="ECO:0000313" key="11">
    <source>
        <dbReference type="EMBL" id="ERJ94054.1"/>
    </source>
</evidence>
<dbReference type="NCBIfam" id="TIGR00797">
    <property type="entry name" value="matE"/>
    <property type="match status" value="1"/>
</dbReference>
<name>A0ABN0P0L4_TRELE</name>
<dbReference type="InterPro" id="IPR048279">
    <property type="entry name" value="MdtK-like"/>
</dbReference>
<keyword evidence="4" id="KW-1003">Cell membrane</keyword>
<proteinExistence type="predicted"/>
<feature type="transmembrane region" description="Helical" evidence="10">
    <location>
        <begin position="53"/>
        <end position="76"/>
    </location>
</feature>
<evidence type="ECO:0000256" key="2">
    <source>
        <dbReference type="ARBA" id="ARBA00022448"/>
    </source>
</evidence>
<keyword evidence="2" id="KW-0813">Transport</keyword>
<keyword evidence="7" id="KW-0406">Ion transport</keyword>
<sequence length="455" mass="49799">MASLPGFFSTLFAIAIPIILQNFLQTFVNMLDTIMVGRLGATEIAAAGLGNQIFFILNMILFGISSGGAIFVAQFWGKKDIAGIRRTLGITLTLSVVLSLIFMSAALFFPRELIKVYSSDERVIELGAQYLRFVAPSYPMLAVSFAFQLAFRATEHVKLPTVSTAVSICINALFNYLFIFGAHFPLFGADFSIPAMGVTGAAIATVFSRFTELVITVGWAYRKRYEACGTFAQLFSFTSGFLARFVKIAFPVIVNEVLWSIGITTQNAIFSHSGTDAIAAFNITGTISQLTWVFFIGVGNGAGIIIGKKIGEGAELEARRYANRCAWFMPLLAVFIGSLLFPLSLALPALFNVEAHIISQAQIMLRILMCMYPIQAFNMFFIVGLCRSGGDTVYAAFNDSVWMWFVAIPLAAAAAFALHAPPYLIYICLQTEQALKVAAGLLRIRNGKWLHNVTR</sequence>
<evidence type="ECO:0000256" key="1">
    <source>
        <dbReference type="ARBA" id="ARBA00004651"/>
    </source>
</evidence>
<feature type="transmembrane region" description="Helical" evidence="10">
    <location>
        <begin position="363"/>
        <end position="382"/>
    </location>
</feature>
<evidence type="ECO:0000313" key="12">
    <source>
        <dbReference type="Proteomes" id="UP000016649"/>
    </source>
</evidence>
<keyword evidence="8 10" id="KW-0472">Membrane</keyword>
<organism evidence="11 12">
    <name type="scientific">Treponema lecithinolyticum ATCC 700332</name>
    <dbReference type="NCBI Taxonomy" id="1321815"/>
    <lineage>
        <taxon>Bacteria</taxon>
        <taxon>Pseudomonadati</taxon>
        <taxon>Spirochaetota</taxon>
        <taxon>Spirochaetia</taxon>
        <taxon>Spirochaetales</taxon>
        <taxon>Treponemataceae</taxon>
        <taxon>Treponema</taxon>
    </lineage>
</organism>
<protein>
    <recommendedName>
        <fullName evidence="9">Multidrug-efflux transporter</fullName>
    </recommendedName>
</protein>
<keyword evidence="5 10" id="KW-0812">Transmembrane</keyword>
<comment type="subcellular location">
    <subcellularLocation>
        <location evidence="1">Cell membrane</location>
        <topology evidence="1">Multi-pass membrane protein</topology>
    </subcellularLocation>
</comment>
<evidence type="ECO:0000256" key="4">
    <source>
        <dbReference type="ARBA" id="ARBA00022475"/>
    </source>
</evidence>
<dbReference type="Pfam" id="PF01554">
    <property type="entry name" value="MatE"/>
    <property type="match status" value="2"/>
</dbReference>
<evidence type="ECO:0000256" key="9">
    <source>
        <dbReference type="ARBA" id="ARBA00031636"/>
    </source>
</evidence>
<dbReference type="PIRSF" id="PIRSF006603">
    <property type="entry name" value="DinF"/>
    <property type="match status" value="1"/>
</dbReference>
<feature type="transmembrane region" description="Helical" evidence="10">
    <location>
        <begin position="88"/>
        <end position="110"/>
    </location>
</feature>
<dbReference type="RefSeq" id="WP_021686810.1">
    <property type="nucleotide sequence ID" value="NZ_KI260561.1"/>
</dbReference>
<comment type="caution">
    <text evidence="11">The sequence shown here is derived from an EMBL/GenBank/DDBJ whole genome shotgun (WGS) entry which is preliminary data.</text>
</comment>
<evidence type="ECO:0000256" key="10">
    <source>
        <dbReference type="SAM" id="Phobius"/>
    </source>
</evidence>
<feature type="transmembrane region" description="Helical" evidence="10">
    <location>
        <begin position="130"/>
        <end position="151"/>
    </location>
</feature>
<dbReference type="CDD" id="cd13134">
    <property type="entry name" value="MATE_like_8"/>
    <property type="match status" value="1"/>
</dbReference>